<protein>
    <submittedName>
        <fullName evidence="2">Uncharacterized protein</fullName>
    </submittedName>
</protein>
<feature type="coiled-coil region" evidence="1">
    <location>
        <begin position="256"/>
        <end position="283"/>
    </location>
</feature>
<dbReference type="EMBL" id="JAZAVJ010000066">
    <property type="protein sequence ID" value="KAK7416606.1"/>
    <property type="molecule type" value="Genomic_DNA"/>
</dbReference>
<keyword evidence="3" id="KW-1185">Reference proteome</keyword>
<evidence type="ECO:0000313" key="3">
    <source>
        <dbReference type="Proteomes" id="UP001498476"/>
    </source>
</evidence>
<reference evidence="2 3" key="1">
    <citation type="journal article" date="2025" name="Microbiol. Resour. Announc.">
        <title>Draft genome sequences for Neonectria magnoliae and Neonectria punicea, canker pathogens of Liriodendron tulipifera and Acer saccharum in West Virginia.</title>
        <authorList>
            <person name="Petronek H.M."/>
            <person name="Kasson M.T."/>
            <person name="Metheny A.M."/>
            <person name="Stauder C.M."/>
            <person name="Lovett B."/>
            <person name="Lynch S.C."/>
            <person name="Garnas J.R."/>
            <person name="Kasson L.R."/>
            <person name="Stajich J.E."/>
        </authorList>
    </citation>
    <scope>NUCLEOTIDE SEQUENCE [LARGE SCALE GENOMIC DNA]</scope>
    <source>
        <strain evidence="2 3">NRRL 64653</strain>
    </source>
</reference>
<keyword evidence="1" id="KW-0175">Coiled coil</keyword>
<evidence type="ECO:0000313" key="2">
    <source>
        <dbReference type="EMBL" id="KAK7416606.1"/>
    </source>
</evidence>
<organism evidence="2 3">
    <name type="scientific">Neonectria punicea</name>
    <dbReference type="NCBI Taxonomy" id="979145"/>
    <lineage>
        <taxon>Eukaryota</taxon>
        <taxon>Fungi</taxon>
        <taxon>Dikarya</taxon>
        <taxon>Ascomycota</taxon>
        <taxon>Pezizomycotina</taxon>
        <taxon>Sordariomycetes</taxon>
        <taxon>Hypocreomycetidae</taxon>
        <taxon>Hypocreales</taxon>
        <taxon>Nectriaceae</taxon>
        <taxon>Neonectria</taxon>
    </lineage>
</organism>
<sequence>MATELKIPNTGSFLLQDTDSTVTKIQLNSRSFEVLREAVENGMQLPASPHEFERRYERHTVQIFLERDPSVYDYVLEVFVTTRITCERFQKVINQEAPTIGRLLVRVADSAMELLGVRLNALAQEQAGSNAEDMLQQLWQRLEELSLAASDLARKSESIEEHIVEFKVKSRKNYEDAAKVNQRWGKAQISDEEWMGKLQQNTQPLKEEMRRLEADAERINAQARGAPREDSWIWNLLRDAPIVQLLNSAGVPIRSREELDEALNQLDREAENIRVRAQQQLNQFREASGNIEKLHRSVHDLSGHSEEVAAAIADVTFAASRLITDHEDLARRLEYLQDDLKMDAELETRLENMLNSRVDEISECFAMWKEVRGAGEKFSSS</sequence>
<dbReference type="Gene3D" id="1.10.287.950">
    <property type="entry name" value="Methyl-accepting chemotaxis protein"/>
    <property type="match status" value="1"/>
</dbReference>
<proteinExistence type="predicted"/>
<comment type="caution">
    <text evidence="2">The sequence shown here is derived from an EMBL/GenBank/DDBJ whole genome shotgun (WGS) entry which is preliminary data.</text>
</comment>
<name>A0ABR1H6C9_9HYPO</name>
<evidence type="ECO:0000256" key="1">
    <source>
        <dbReference type="SAM" id="Coils"/>
    </source>
</evidence>
<accession>A0ABR1H6C9</accession>
<dbReference type="Proteomes" id="UP001498476">
    <property type="component" value="Unassembled WGS sequence"/>
</dbReference>
<feature type="coiled-coil region" evidence="1">
    <location>
        <begin position="195"/>
        <end position="222"/>
    </location>
</feature>
<gene>
    <name evidence="2" type="ORF">QQX98_005077</name>
</gene>